<dbReference type="Proteomes" id="UP000887579">
    <property type="component" value="Unplaced"/>
</dbReference>
<protein>
    <submittedName>
        <fullName evidence="2">F-box domain-containing protein</fullName>
    </submittedName>
</protein>
<name>A0AC34FQU1_9BILA</name>
<dbReference type="WBParaSite" id="ES5_v2.g19630.t1">
    <property type="protein sequence ID" value="ES5_v2.g19630.t1"/>
    <property type="gene ID" value="ES5_v2.g19630"/>
</dbReference>
<organism evidence="1 2">
    <name type="scientific">Panagrolaimus sp. ES5</name>
    <dbReference type="NCBI Taxonomy" id="591445"/>
    <lineage>
        <taxon>Eukaryota</taxon>
        <taxon>Metazoa</taxon>
        <taxon>Ecdysozoa</taxon>
        <taxon>Nematoda</taxon>
        <taxon>Chromadorea</taxon>
        <taxon>Rhabditida</taxon>
        <taxon>Tylenchina</taxon>
        <taxon>Panagrolaimomorpha</taxon>
        <taxon>Panagrolaimoidea</taxon>
        <taxon>Panagrolaimidae</taxon>
        <taxon>Panagrolaimus</taxon>
    </lineage>
</organism>
<sequence>MVFDLADGNPYWDQQIAGHIIPLILYKLAGECLVPKEYWDYCRSLIRYQGERAKEWRQDLKAFSKAHFHFEKDFTGNLEQFHLLLLDYQYRIDESGYSCSKHALSYPHSHLKHCFRIYERHSIHQPSDKLIKKYEEMQKMYLQIKAAEKDSEKWFQLLIEIDNVNFVCDNVECRLGKNLLDNNLWKLYIDFLREKNPKQMLYIYFKYCRFFMDDSEMIEKYKEEMAKYGPLSSKHEFTWHNWFDFEKTDKSTDAVEKEESKNLNVDKKEAKTFDKNLCKNFFANNTVQNFPFQYSLISYILNNASHRVLRKLFQTCKYFFTQKQILICYRFEAWNVNCFRFESLGSEISEKVFKLMKFHITGYIGVEIEVENEDSDDEIEDSDDESKDSDDEIEDSDDESEDDDDKNDDSNVKSEGRSFMSSFIPRIYQCDAKFIRFWNQNLSFNELKFLIGSGNVVEMKLKNCEIKDSDANYIDLEKIMEFLPNIEKLRLSDVKVNPNTANALTNQKNFGKISKFAIREFNGEPFDVDEFLKFFIVNFLFLRSCHLLKNILGKQRRKA</sequence>
<reference evidence="2" key="1">
    <citation type="submission" date="2022-11" db="UniProtKB">
        <authorList>
            <consortium name="WormBaseParasite"/>
        </authorList>
    </citation>
    <scope>IDENTIFICATION</scope>
</reference>
<evidence type="ECO:0000313" key="2">
    <source>
        <dbReference type="WBParaSite" id="ES5_v2.g19630.t1"/>
    </source>
</evidence>
<evidence type="ECO:0000313" key="1">
    <source>
        <dbReference type="Proteomes" id="UP000887579"/>
    </source>
</evidence>
<accession>A0AC34FQU1</accession>
<proteinExistence type="predicted"/>